<gene>
    <name evidence="1" type="ORF">D9O40_00765</name>
</gene>
<dbReference type="AlphaFoldDB" id="A0A3M0T2S2"/>
<proteinExistence type="predicted"/>
<sequence>MFLYKPIGEMSEDIYGEMDALGASLSQVKPSDIPLASGVNVELMKSMDQDPLEVAVEIPATKSKRGWNYKSESLQDIVNYVNKNTLNGFLGHQKAEDVSTQFKPPVTSWIGAKFNPDAPVTDKNGKVIGKGKAYFRGLIDADAPQLKRWVRTGRIKEVSIFGFPKLKKNTGTGEMDVTGYNPLSIDWTPLHRPGMPTSIVGMEMDSTIKSGDDNKGGKAMDFDEIIKNLKGLLQTGKVTYNQIIKALGMTKETVSKEMEDVKQALDAEDTLDKVKQVLNITGEMDVVDVAKKAYEAVENVEKAGFQKNVDDTVKEKVAGEMAQNLVKKMLKVQEGATKEVISGEIDNILKDEFIKSLISQEHLDAPAGTAGNSILHNDTNTGSGVIARKSRI</sequence>
<reference evidence="1 2" key="1">
    <citation type="submission" date="2018-10" db="EMBL/GenBank/DDBJ databases">
        <title>Genome-centric metagenomics revealed C2 chemical producing, CO utilizing Clostridium with novel acetogenic gene cluster.</title>
        <authorList>
            <person name="Kang H."/>
            <person name="Park B."/>
            <person name="Choi I.G."/>
            <person name="Chang I.S."/>
        </authorList>
    </citation>
    <scope>NUCLEOTIDE SEQUENCE [LARGE SCALE GENOMIC DNA]</scope>
    <source>
        <strain evidence="1 2">H21-9</strain>
    </source>
</reference>
<evidence type="ECO:0000313" key="2">
    <source>
        <dbReference type="Proteomes" id="UP000277999"/>
    </source>
</evidence>
<comment type="caution">
    <text evidence="1">The sequence shown here is derived from an EMBL/GenBank/DDBJ whole genome shotgun (WGS) entry which is preliminary data.</text>
</comment>
<name>A0A3M0T2S2_9CLOT</name>
<organism evidence="1 2">
    <name type="scientific">Clostridium autoethanogenum</name>
    <dbReference type="NCBI Taxonomy" id="84023"/>
    <lineage>
        <taxon>Bacteria</taxon>
        <taxon>Bacillati</taxon>
        <taxon>Bacillota</taxon>
        <taxon>Clostridia</taxon>
        <taxon>Eubacteriales</taxon>
        <taxon>Clostridiaceae</taxon>
        <taxon>Clostridium</taxon>
    </lineage>
</organism>
<dbReference type="Proteomes" id="UP000277999">
    <property type="component" value="Unassembled WGS sequence"/>
</dbReference>
<dbReference type="RefSeq" id="WP_122057677.1">
    <property type="nucleotide sequence ID" value="NZ_RFAQ01000001.1"/>
</dbReference>
<dbReference type="EMBL" id="RFAQ01000001">
    <property type="protein sequence ID" value="RMD04914.1"/>
    <property type="molecule type" value="Genomic_DNA"/>
</dbReference>
<accession>A0A3M0T2S2</accession>
<protein>
    <submittedName>
        <fullName evidence="1">Uncharacterized protein</fullName>
    </submittedName>
</protein>
<evidence type="ECO:0000313" key="1">
    <source>
        <dbReference type="EMBL" id="RMD04914.1"/>
    </source>
</evidence>